<dbReference type="EMBL" id="CP029480">
    <property type="protein sequence ID" value="AWV99302.1"/>
    <property type="molecule type" value="Genomic_DNA"/>
</dbReference>
<evidence type="ECO:0000256" key="6">
    <source>
        <dbReference type="ARBA" id="ARBA00023002"/>
    </source>
</evidence>
<keyword evidence="12" id="KW-1185">Reference proteome</keyword>
<dbReference type="Proteomes" id="UP000249873">
    <property type="component" value="Chromosome"/>
</dbReference>
<dbReference type="GO" id="GO:0016614">
    <property type="term" value="F:oxidoreductase activity, acting on CH-OH group of donors"/>
    <property type="evidence" value="ECO:0007669"/>
    <property type="project" value="InterPro"/>
</dbReference>
<reference evidence="11 12" key="1">
    <citation type="submission" date="2018-05" db="EMBL/GenBank/DDBJ databases">
        <title>Complete genome sequence of Arcticibacterium luteifluviistationis SM1504T, a cytophagaceae bacterium isolated from Arctic surface seawater.</title>
        <authorList>
            <person name="Li Y."/>
            <person name="Qin Q.-L."/>
        </authorList>
    </citation>
    <scope>NUCLEOTIDE SEQUENCE [LARGE SCALE GENOMIC DNA]</scope>
    <source>
        <strain evidence="11 12">SM1504</strain>
    </source>
</reference>
<sequence length="724" mass="79685">MKKILIIIYCQSFLFLLASCGSSGESENVDWRYYGGDSGGTRYSELAQINTENVKSLKVAWEFDTGEEVDADKPLANQNQPIVVNGILYGTTSRQKLFALNAATGQDLWKFDPYSIPELKRSFHAIRGVVYWEEKGDKRILYTVGTFLLAINAATGELIESFGENGLVDLHQGLGDESVRGFDVNDYSIRSTSPGVIYNNTFIIGSTVSEGGSALPGNIRAFDAKSGMLKWVFNTIPLPGEYGYETWAEDSYKKIGGANSWAGMVVDQKRGMVFLGTGSPSVDFYGAERPGQNLFANCVIALDAKTGKRVWHFQTVHHDLWDKDIPCPPTLITVTQEGKEIEAVAQATKDGFIFIFDRDTGKPLFDVEEIDVPVSPALPGEKPWPTQPIPTKPKPFVNQVLKEEDITDRTAESHAFVLERFKNSNSGNKYLPPSEKGSLIYHIGGGAEWGGAAADPKGIMYVNGNNMLWWIQMRKVSEGSGTHKRSRGESLFNQNCSACHGMDKSGPVNQAFPSLDNIGARLKEPEILNILESGRSRMPSFQHLKLKDRQAVVDFLLAKESSSFDVHKVENIKTEEGKVFPYNPPYLNNGNNQFLDLDGYPAIKPLWGNLNAIDMNSGEFLWQVPFGEFPELMKKGLPVTGTENHGGPVVTAGGLLFIGASYDEKLRAIETKTGKTVWEYQLPAGGYSTPATYMVNGKQYVVITAGGARYGLKGGSKLMAFSIE</sequence>
<dbReference type="GO" id="GO:0009055">
    <property type="term" value="F:electron transfer activity"/>
    <property type="evidence" value="ECO:0007669"/>
    <property type="project" value="InterPro"/>
</dbReference>
<dbReference type="PROSITE" id="PS51257">
    <property type="entry name" value="PROKAR_LIPOPROTEIN"/>
    <property type="match status" value="1"/>
</dbReference>
<evidence type="ECO:0000256" key="1">
    <source>
        <dbReference type="ARBA" id="ARBA00001931"/>
    </source>
</evidence>
<evidence type="ECO:0000256" key="5">
    <source>
        <dbReference type="ARBA" id="ARBA00022729"/>
    </source>
</evidence>
<dbReference type="OrthoDB" id="9794322at2"/>
<keyword evidence="6" id="KW-0560">Oxidoreductase</keyword>
<dbReference type="PROSITE" id="PS51007">
    <property type="entry name" value="CYTC"/>
    <property type="match status" value="1"/>
</dbReference>
<dbReference type="SUPFAM" id="SSF46626">
    <property type="entry name" value="Cytochrome c"/>
    <property type="match status" value="1"/>
</dbReference>
<evidence type="ECO:0000256" key="2">
    <source>
        <dbReference type="ARBA" id="ARBA00008156"/>
    </source>
</evidence>
<dbReference type="InterPro" id="IPR036909">
    <property type="entry name" value="Cyt_c-like_dom_sf"/>
</dbReference>
<evidence type="ECO:0000256" key="7">
    <source>
        <dbReference type="ARBA" id="ARBA00023004"/>
    </source>
</evidence>
<evidence type="ECO:0000256" key="9">
    <source>
        <dbReference type="SAM" id="SignalP"/>
    </source>
</evidence>
<dbReference type="GO" id="GO:0020037">
    <property type="term" value="F:heme binding"/>
    <property type="evidence" value="ECO:0007669"/>
    <property type="project" value="InterPro"/>
</dbReference>
<dbReference type="Gene3D" id="2.140.10.10">
    <property type="entry name" value="Quinoprotein alcohol dehydrogenase-like superfamily"/>
    <property type="match status" value="2"/>
</dbReference>
<evidence type="ECO:0000256" key="3">
    <source>
        <dbReference type="ARBA" id="ARBA00022617"/>
    </source>
</evidence>
<evidence type="ECO:0000259" key="10">
    <source>
        <dbReference type="PROSITE" id="PS51007"/>
    </source>
</evidence>
<evidence type="ECO:0000313" key="12">
    <source>
        <dbReference type="Proteomes" id="UP000249873"/>
    </source>
</evidence>
<accession>A0A2Z4GDA5</accession>
<dbReference type="InterPro" id="IPR018391">
    <property type="entry name" value="PQQ_b-propeller_rpt"/>
</dbReference>
<dbReference type="GO" id="GO:0048038">
    <property type="term" value="F:quinone binding"/>
    <property type="evidence" value="ECO:0007669"/>
    <property type="project" value="InterPro"/>
</dbReference>
<dbReference type="KEGG" id="als:DJ013_14460"/>
<evidence type="ECO:0000313" key="11">
    <source>
        <dbReference type="EMBL" id="AWV99302.1"/>
    </source>
</evidence>
<dbReference type="SMART" id="SM00564">
    <property type="entry name" value="PQQ"/>
    <property type="match status" value="6"/>
</dbReference>
<protein>
    <submittedName>
        <fullName evidence="11">Pyrrolo-quinoline quinone</fullName>
    </submittedName>
</protein>
<dbReference type="InterPro" id="IPR017511">
    <property type="entry name" value="PQQ_mDH"/>
</dbReference>
<dbReference type="AlphaFoldDB" id="A0A2Z4GDA5"/>
<keyword evidence="7 8" id="KW-0408">Iron</keyword>
<dbReference type="CDD" id="cd10280">
    <property type="entry name" value="PQQ_mGDH"/>
    <property type="match status" value="1"/>
</dbReference>
<gene>
    <name evidence="11" type="ORF">DJ013_14460</name>
</gene>
<organism evidence="11 12">
    <name type="scientific">Arcticibacterium luteifluviistationis</name>
    <dbReference type="NCBI Taxonomy" id="1784714"/>
    <lineage>
        <taxon>Bacteria</taxon>
        <taxon>Pseudomonadati</taxon>
        <taxon>Bacteroidota</taxon>
        <taxon>Cytophagia</taxon>
        <taxon>Cytophagales</taxon>
        <taxon>Leadbetterellaceae</taxon>
        <taxon>Arcticibacterium</taxon>
    </lineage>
</organism>
<evidence type="ECO:0000256" key="8">
    <source>
        <dbReference type="PROSITE-ProRule" id="PRU00433"/>
    </source>
</evidence>
<feature type="domain" description="Cytochrome c" evidence="10">
    <location>
        <begin position="483"/>
        <end position="560"/>
    </location>
</feature>
<keyword evidence="3 8" id="KW-0349">Heme</keyword>
<proteinExistence type="inferred from homology"/>
<dbReference type="InterPro" id="IPR002372">
    <property type="entry name" value="PQQ_rpt_dom"/>
</dbReference>
<comment type="similarity">
    <text evidence="2">Belongs to the bacterial PQQ dehydrogenase family.</text>
</comment>
<dbReference type="InterPro" id="IPR011047">
    <property type="entry name" value="Quinoprotein_ADH-like_sf"/>
</dbReference>
<feature type="signal peptide" evidence="9">
    <location>
        <begin position="1"/>
        <end position="18"/>
    </location>
</feature>
<dbReference type="GO" id="GO:0016020">
    <property type="term" value="C:membrane"/>
    <property type="evidence" value="ECO:0007669"/>
    <property type="project" value="InterPro"/>
</dbReference>
<dbReference type="Gene3D" id="1.10.760.10">
    <property type="entry name" value="Cytochrome c-like domain"/>
    <property type="match status" value="1"/>
</dbReference>
<feature type="chain" id="PRO_5016321271" evidence="9">
    <location>
        <begin position="19"/>
        <end position="724"/>
    </location>
</feature>
<dbReference type="InterPro" id="IPR009056">
    <property type="entry name" value="Cyt_c-like_dom"/>
</dbReference>
<comment type="cofactor">
    <cofactor evidence="1">
        <name>pyrroloquinoline quinone</name>
        <dbReference type="ChEBI" id="CHEBI:58442"/>
    </cofactor>
</comment>
<dbReference type="RefSeq" id="WP_111372593.1">
    <property type="nucleotide sequence ID" value="NZ_CP029480.1"/>
</dbReference>
<dbReference type="SUPFAM" id="SSF50998">
    <property type="entry name" value="Quinoprotein alcohol dehydrogenase-like"/>
    <property type="match status" value="1"/>
</dbReference>
<evidence type="ECO:0000256" key="4">
    <source>
        <dbReference type="ARBA" id="ARBA00022723"/>
    </source>
</evidence>
<keyword evidence="4 8" id="KW-0479">Metal-binding</keyword>
<name>A0A2Z4GDA5_9BACT</name>
<keyword evidence="5 9" id="KW-0732">Signal</keyword>
<dbReference type="Pfam" id="PF01011">
    <property type="entry name" value="PQQ"/>
    <property type="match status" value="2"/>
</dbReference>
<dbReference type="GO" id="GO:0046872">
    <property type="term" value="F:metal ion binding"/>
    <property type="evidence" value="ECO:0007669"/>
    <property type="project" value="UniProtKB-KW"/>
</dbReference>
<dbReference type="PANTHER" id="PTHR32303:SF4">
    <property type="entry name" value="QUINOPROTEIN GLUCOSE DEHYDROGENASE"/>
    <property type="match status" value="1"/>
</dbReference>
<dbReference type="PANTHER" id="PTHR32303">
    <property type="entry name" value="QUINOPROTEIN ALCOHOL DEHYDROGENASE (CYTOCHROME C)"/>
    <property type="match status" value="1"/>
</dbReference>